<name>A0A9Q3DBS7_9BASI</name>
<gene>
    <name evidence="1" type="ORF">O181_038877</name>
</gene>
<dbReference type="Proteomes" id="UP000765509">
    <property type="component" value="Unassembled WGS sequence"/>
</dbReference>
<evidence type="ECO:0000313" key="1">
    <source>
        <dbReference type="EMBL" id="MBW0499162.1"/>
    </source>
</evidence>
<protein>
    <submittedName>
        <fullName evidence="1">Uncharacterized protein</fullName>
    </submittedName>
</protein>
<evidence type="ECO:0000313" key="2">
    <source>
        <dbReference type="Proteomes" id="UP000765509"/>
    </source>
</evidence>
<organism evidence="1 2">
    <name type="scientific">Austropuccinia psidii MF-1</name>
    <dbReference type="NCBI Taxonomy" id="1389203"/>
    <lineage>
        <taxon>Eukaryota</taxon>
        <taxon>Fungi</taxon>
        <taxon>Dikarya</taxon>
        <taxon>Basidiomycota</taxon>
        <taxon>Pucciniomycotina</taxon>
        <taxon>Pucciniomycetes</taxon>
        <taxon>Pucciniales</taxon>
        <taxon>Sphaerophragmiaceae</taxon>
        <taxon>Austropuccinia</taxon>
    </lineage>
</organism>
<dbReference type="AlphaFoldDB" id="A0A9Q3DBS7"/>
<keyword evidence="2" id="KW-1185">Reference proteome</keyword>
<proteinExistence type="predicted"/>
<accession>A0A9Q3DBS7</accession>
<reference evidence="1" key="1">
    <citation type="submission" date="2021-03" db="EMBL/GenBank/DDBJ databases">
        <title>Draft genome sequence of rust myrtle Austropuccinia psidii MF-1, a brazilian biotype.</title>
        <authorList>
            <person name="Quecine M.C."/>
            <person name="Pachon D.M.R."/>
            <person name="Bonatelli M.L."/>
            <person name="Correr F.H."/>
            <person name="Franceschini L.M."/>
            <person name="Leite T.F."/>
            <person name="Margarido G.R.A."/>
            <person name="Almeida C.A."/>
            <person name="Ferrarezi J.A."/>
            <person name="Labate C.A."/>
        </authorList>
    </citation>
    <scope>NUCLEOTIDE SEQUENCE</scope>
    <source>
        <strain evidence="1">MF-1</strain>
    </source>
</reference>
<comment type="caution">
    <text evidence="1">The sequence shown here is derived from an EMBL/GenBank/DDBJ whole genome shotgun (WGS) entry which is preliminary data.</text>
</comment>
<dbReference type="EMBL" id="AVOT02015127">
    <property type="protein sequence ID" value="MBW0499162.1"/>
    <property type="molecule type" value="Genomic_DNA"/>
</dbReference>
<sequence length="108" mass="12143">MCFSILASPNSNTKHHSNSNLRDTVGVKDSDEKKILFSKLHIYLLVFSHTNSTRFLSSECFLGMSMSDKATFTEVVIQSSEHTIKPRTPATQSAATIPYHIQIIPRFL</sequence>